<dbReference type="RefSeq" id="WP_307479755.1">
    <property type="nucleotide sequence ID" value="NZ_JAUSUB010000042.1"/>
</dbReference>
<gene>
    <name evidence="7" type="ORF">J2S17_005462</name>
</gene>
<evidence type="ECO:0000256" key="4">
    <source>
        <dbReference type="ARBA" id="ARBA00023136"/>
    </source>
</evidence>
<evidence type="ECO:0000256" key="2">
    <source>
        <dbReference type="ARBA" id="ARBA00022692"/>
    </source>
</evidence>
<keyword evidence="3 5" id="KW-1133">Transmembrane helix</keyword>
<feature type="transmembrane region" description="Helical" evidence="5">
    <location>
        <begin position="34"/>
        <end position="56"/>
    </location>
</feature>
<dbReference type="EMBL" id="JAUSUB010000042">
    <property type="protein sequence ID" value="MDQ0273530.1"/>
    <property type="molecule type" value="Genomic_DNA"/>
</dbReference>
<keyword evidence="4 5" id="KW-0472">Membrane</keyword>
<accession>A0ABU0AU24</accession>
<feature type="transmembrane region" description="Helical" evidence="5">
    <location>
        <begin position="190"/>
        <end position="213"/>
    </location>
</feature>
<comment type="subcellular location">
    <subcellularLocation>
        <location evidence="1">Membrane</location>
        <topology evidence="1">Multi-pass membrane protein</topology>
    </subcellularLocation>
</comment>
<dbReference type="Pfam" id="PF04893">
    <property type="entry name" value="Yip1"/>
    <property type="match status" value="1"/>
</dbReference>
<proteinExistence type="predicted"/>
<evidence type="ECO:0000313" key="7">
    <source>
        <dbReference type="EMBL" id="MDQ0273530.1"/>
    </source>
</evidence>
<evidence type="ECO:0000259" key="6">
    <source>
        <dbReference type="Pfam" id="PF04893"/>
    </source>
</evidence>
<sequence>MDSEKENQLERPSLWGMIWSPNKQFDRIKQNPTVWVPLIITSLMFSVGMFFVSTLIEKLLIWINMDAMEEWMIVLWLIRTIIVGTGLFIPTVIILILSAIHLIITKVIGTEVTFKQLFSMNAHILFIGALGFVIGMSIYAFVFKETGMSGKLVAITLLIIYQYFVSQAFIIWQIILGAIGLQRIGKLSKVVAWTIAIILMVISLSFGLFGALLGI</sequence>
<feature type="transmembrane region" description="Helical" evidence="5">
    <location>
        <begin position="76"/>
        <end position="104"/>
    </location>
</feature>
<comment type="caution">
    <text evidence="7">The sequence shown here is derived from an EMBL/GenBank/DDBJ whole genome shotgun (WGS) entry which is preliminary data.</text>
</comment>
<name>A0ABU0AU24_9BACI</name>
<reference evidence="7 8" key="1">
    <citation type="submission" date="2023-07" db="EMBL/GenBank/DDBJ databases">
        <title>Genomic Encyclopedia of Type Strains, Phase IV (KMG-IV): sequencing the most valuable type-strain genomes for metagenomic binning, comparative biology and taxonomic classification.</title>
        <authorList>
            <person name="Goeker M."/>
        </authorList>
    </citation>
    <scope>NUCLEOTIDE SEQUENCE [LARGE SCALE GENOMIC DNA]</scope>
    <source>
        <strain evidence="7 8">DSM 23494</strain>
    </source>
</reference>
<evidence type="ECO:0000256" key="3">
    <source>
        <dbReference type="ARBA" id="ARBA00022989"/>
    </source>
</evidence>
<dbReference type="Proteomes" id="UP001238088">
    <property type="component" value="Unassembled WGS sequence"/>
</dbReference>
<feature type="transmembrane region" description="Helical" evidence="5">
    <location>
        <begin position="154"/>
        <end position="178"/>
    </location>
</feature>
<protein>
    <recommendedName>
        <fullName evidence="6">Yip1 domain-containing protein</fullName>
    </recommendedName>
</protein>
<evidence type="ECO:0000256" key="5">
    <source>
        <dbReference type="SAM" id="Phobius"/>
    </source>
</evidence>
<keyword evidence="2 5" id="KW-0812">Transmembrane</keyword>
<dbReference type="InterPro" id="IPR006977">
    <property type="entry name" value="Yip1_dom"/>
</dbReference>
<evidence type="ECO:0000256" key="1">
    <source>
        <dbReference type="ARBA" id="ARBA00004141"/>
    </source>
</evidence>
<organism evidence="7 8">
    <name type="scientific">Cytobacillus purgationiresistens</name>
    <dbReference type="NCBI Taxonomy" id="863449"/>
    <lineage>
        <taxon>Bacteria</taxon>
        <taxon>Bacillati</taxon>
        <taxon>Bacillota</taxon>
        <taxon>Bacilli</taxon>
        <taxon>Bacillales</taxon>
        <taxon>Bacillaceae</taxon>
        <taxon>Cytobacillus</taxon>
    </lineage>
</organism>
<feature type="domain" description="Yip1" evidence="6">
    <location>
        <begin position="15"/>
        <end position="206"/>
    </location>
</feature>
<keyword evidence="8" id="KW-1185">Reference proteome</keyword>
<feature type="transmembrane region" description="Helical" evidence="5">
    <location>
        <begin position="124"/>
        <end position="142"/>
    </location>
</feature>
<evidence type="ECO:0000313" key="8">
    <source>
        <dbReference type="Proteomes" id="UP001238088"/>
    </source>
</evidence>